<dbReference type="RefSeq" id="WP_193845266.1">
    <property type="nucleotide sequence ID" value="NZ_PRDM01000001.1"/>
</dbReference>
<dbReference type="SUPFAM" id="SSF117396">
    <property type="entry name" value="TM1631-like"/>
    <property type="match status" value="1"/>
</dbReference>
<dbReference type="Proteomes" id="UP000640614">
    <property type="component" value="Unassembled WGS sequence"/>
</dbReference>
<gene>
    <name evidence="1" type="ORF">C4F50_04800</name>
</gene>
<sequence>MKNKILIGCSSFYNSFWKGVFYPENLPSKQWFDYYCQHFDTYEFNGSFYKFPTIRIFQNWYNKTPKDFIFSIKVPKEITHLKKLNDCENRLQEFYEVCQLGLKEKLGPILLQLPPSYVFTKEKLETILQILNYDFQNVVEFRHESWWNDEVWNAFKEKGITFCSVSHPNLPQTIFKDFPLVYIRFHGIPKMFYSSYSKEELLSVSSQIKSKQGFVYFNNTASEAGILNALELQKISGKQ</sequence>
<reference evidence="1 2" key="1">
    <citation type="submission" date="2018-07" db="EMBL/GenBank/DDBJ databases">
        <title>Genome assembly of strain KB82.</title>
        <authorList>
            <person name="Kukolya J."/>
            <person name="Horvath B."/>
            <person name="Nagy I."/>
            <person name="Toth A."/>
        </authorList>
    </citation>
    <scope>NUCLEOTIDE SEQUENCE [LARGE SCALE GENOMIC DNA]</scope>
    <source>
        <strain evidence="1 2">Kb82</strain>
    </source>
</reference>
<dbReference type="Pfam" id="PF01904">
    <property type="entry name" value="DUF72"/>
    <property type="match status" value="1"/>
</dbReference>
<dbReference type="PANTHER" id="PTHR30348:SF4">
    <property type="entry name" value="DUF72 DOMAIN-CONTAINING PROTEIN"/>
    <property type="match status" value="1"/>
</dbReference>
<keyword evidence="2" id="KW-1185">Reference proteome</keyword>
<name>A0ABR9TFX8_9FLAO</name>
<dbReference type="PANTHER" id="PTHR30348">
    <property type="entry name" value="UNCHARACTERIZED PROTEIN YECE"/>
    <property type="match status" value="1"/>
</dbReference>
<dbReference type="InterPro" id="IPR036520">
    <property type="entry name" value="UPF0759_sf"/>
</dbReference>
<organism evidence="1 2">
    <name type="scientific">Flavobacterium hungaricum</name>
    <dbReference type="NCBI Taxonomy" id="2082725"/>
    <lineage>
        <taxon>Bacteria</taxon>
        <taxon>Pseudomonadati</taxon>
        <taxon>Bacteroidota</taxon>
        <taxon>Flavobacteriia</taxon>
        <taxon>Flavobacteriales</taxon>
        <taxon>Flavobacteriaceae</taxon>
        <taxon>Flavobacterium</taxon>
    </lineage>
</organism>
<dbReference type="EMBL" id="PRDM01000001">
    <property type="protein sequence ID" value="MBE8724261.1"/>
    <property type="molecule type" value="Genomic_DNA"/>
</dbReference>
<dbReference type="Gene3D" id="3.20.20.410">
    <property type="entry name" value="Protein of unknown function UPF0759"/>
    <property type="match status" value="1"/>
</dbReference>
<evidence type="ECO:0000313" key="2">
    <source>
        <dbReference type="Proteomes" id="UP000640614"/>
    </source>
</evidence>
<accession>A0ABR9TFX8</accession>
<proteinExistence type="predicted"/>
<dbReference type="InterPro" id="IPR002763">
    <property type="entry name" value="DUF72"/>
</dbReference>
<protein>
    <submittedName>
        <fullName evidence="1">DUF72 domain-containing protein</fullName>
    </submittedName>
</protein>
<evidence type="ECO:0000313" key="1">
    <source>
        <dbReference type="EMBL" id="MBE8724261.1"/>
    </source>
</evidence>
<comment type="caution">
    <text evidence="1">The sequence shown here is derived from an EMBL/GenBank/DDBJ whole genome shotgun (WGS) entry which is preliminary data.</text>
</comment>